<proteinExistence type="predicted"/>
<dbReference type="EMBL" id="CP042906">
    <property type="protein sequence ID" value="QEX18222.1"/>
    <property type="molecule type" value="Genomic_DNA"/>
</dbReference>
<evidence type="ECO:0000313" key="2">
    <source>
        <dbReference type="Proteomes" id="UP000326202"/>
    </source>
</evidence>
<accession>A0A5J6MKV0</accession>
<keyword evidence="2" id="KW-1185">Reference proteome</keyword>
<reference evidence="1 2" key="1">
    <citation type="submission" date="2019-08" db="EMBL/GenBank/DDBJ databases">
        <title>Hyperibacter terrae gen. nov., sp. nov. and Hyperibacter viscosus sp. nov., two new members in the family Rhodospirillaceae isolated from the rhizosphere of Hypericum perforatum.</title>
        <authorList>
            <person name="Noviana Z."/>
        </authorList>
    </citation>
    <scope>NUCLEOTIDE SEQUENCE [LARGE SCALE GENOMIC DNA]</scope>
    <source>
        <strain evidence="1 2">R5913</strain>
    </source>
</reference>
<name>A0A5J6MKV0_9PROT</name>
<evidence type="ECO:0008006" key="3">
    <source>
        <dbReference type="Google" id="ProtNLM"/>
    </source>
</evidence>
<organism evidence="1 2">
    <name type="scientific">Hypericibacter terrae</name>
    <dbReference type="NCBI Taxonomy" id="2602015"/>
    <lineage>
        <taxon>Bacteria</taxon>
        <taxon>Pseudomonadati</taxon>
        <taxon>Pseudomonadota</taxon>
        <taxon>Alphaproteobacteria</taxon>
        <taxon>Rhodospirillales</taxon>
        <taxon>Dongiaceae</taxon>
        <taxon>Hypericibacter</taxon>
    </lineage>
</organism>
<sequence>MTDTPTLVGELVYLTGITEAARRRLKEGQLLDLTSLDERCTTLCTRLETITGPDRQTLQAAFLALVGELNLLEAELKASRDSTMTEISAVTQRRRAAGAYGGAATGGGARGR</sequence>
<dbReference type="KEGG" id="htq:FRZ44_35270"/>
<dbReference type="AlphaFoldDB" id="A0A5J6MKV0"/>
<gene>
    <name evidence="1" type="ORF">FRZ44_35270</name>
</gene>
<dbReference type="RefSeq" id="WP_151178408.1">
    <property type="nucleotide sequence ID" value="NZ_CP042906.1"/>
</dbReference>
<dbReference type="OrthoDB" id="9872464at2"/>
<evidence type="ECO:0000313" key="1">
    <source>
        <dbReference type="EMBL" id="QEX18222.1"/>
    </source>
</evidence>
<dbReference type="Proteomes" id="UP000326202">
    <property type="component" value="Chromosome"/>
</dbReference>
<protein>
    <recommendedName>
        <fullName evidence="3">Flagellar protein FliT</fullName>
    </recommendedName>
</protein>